<feature type="compositionally biased region" description="Low complexity" evidence="1">
    <location>
        <begin position="50"/>
        <end position="69"/>
    </location>
</feature>
<organism evidence="2 3">
    <name type="scientific">Chiloscyllium punctatum</name>
    <name type="common">Brownbanded bambooshark</name>
    <name type="synonym">Hemiscyllium punctatum</name>
    <dbReference type="NCBI Taxonomy" id="137246"/>
    <lineage>
        <taxon>Eukaryota</taxon>
        <taxon>Metazoa</taxon>
        <taxon>Chordata</taxon>
        <taxon>Craniata</taxon>
        <taxon>Vertebrata</taxon>
        <taxon>Chondrichthyes</taxon>
        <taxon>Elasmobranchii</taxon>
        <taxon>Galeomorphii</taxon>
        <taxon>Galeoidea</taxon>
        <taxon>Orectolobiformes</taxon>
        <taxon>Hemiscylliidae</taxon>
        <taxon>Chiloscyllium</taxon>
    </lineage>
</organism>
<proteinExistence type="predicted"/>
<comment type="caution">
    <text evidence="2">The sequence shown here is derived from an EMBL/GenBank/DDBJ whole genome shotgun (WGS) entry which is preliminary data.</text>
</comment>
<keyword evidence="3" id="KW-1185">Reference proteome</keyword>
<evidence type="ECO:0000313" key="2">
    <source>
        <dbReference type="EMBL" id="GCC39434.1"/>
    </source>
</evidence>
<dbReference type="EMBL" id="BEZZ01013725">
    <property type="protein sequence ID" value="GCC39434.1"/>
    <property type="molecule type" value="Genomic_DNA"/>
</dbReference>
<accession>A0A401T9Y0</accession>
<evidence type="ECO:0000256" key="1">
    <source>
        <dbReference type="SAM" id="MobiDB-lite"/>
    </source>
</evidence>
<gene>
    <name evidence="2" type="ORF">chiPu_0022964</name>
</gene>
<feature type="region of interest" description="Disordered" evidence="1">
    <location>
        <begin position="1"/>
        <end position="26"/>
    </location>
</feature>
<protein>
    <submittedName>
        <fullName evidence="2">Uncharacterized protein</fullName>
    </submittedName>
</protein>
<name>A0A401T9Y0_CHIPU</name>
<evidence type="ECO:0000313" key="3">
    <source>
        <dbReference type="Proteomes" id="UP000287033"/>
    </source>
</evidence>
<feature type="region of interest" description="Disordered" evidence="1">
    <location>
        <begin position="50"/>
        <end position="81"/>
    </location>
</feature>
<sequence length="81" mass="8421">MTQQPTRALFDDDPTPSDPAGSRYEVSACDRSAVSLSNPRRALTLLEARGLGSAGSSSLRRGRGSLQCRRGAEGESLVGGG</sequence>
<dbReference type="Proteomes" id="UP000287033">
    <property type="component" value="Unassembled WGS sequence"/>
</dbReference>
<reference evidence="2 3" key="1">
    <citation type="journal article" date="2018" name="Nat. Ecol. Evol.">
        <title>Shark genomes provide insights into elasmobranch evolution and the origin of vertebrates.</title>
        <authorList>
            <person name="Hara Y"/>
            <person name="Yamaguchi K"/>
            <person name="Onimaru K"/>
            <person name="Kadota M"/>
            <person name="Koyanagi M"/>
            <person name="Keeley SD"/>
            <person name="Tatsumi K"/>
            <person name="Tanaka K"/>
            <person name="Motone F"/>
            <person name="Kageyama Y"/>
            <person name="Nozu R"/>
            <person name="Adachi N"/>
            <person name="Nishimura O"/>
            <person name="Nakagawa R"/>
            <person name="Tanegashima C"/>
            <person name="Kiyatake I"/>
            <person name="Matsumoto R"/>
            <person name="Murakumo K"/>
            <person name="Nishida K"/>
            <person name="Terakita A"/>
            <person name="Kuratani S"/>
            <person name="Sato K"/>
            <person name="Hyodo S Kuraku.S."/>
        </authorList>
    </citation>
    <scope>NUCLEOTIDE SEQUENCE [LARGE SCALE GENOMIC DNA]</scope>
</reference>
<dbReference type="AlphaFoldDB" id="A0A401T9Y0"/>